<dbReference type="SUPFAM" id="SSF54171">
    <property type="entry name" value="DNA-binding domain"/>
    <property type="match status" value="1"/>
</dbReference>
<dbReference type="Proteomes" id="UP001346149">
    <property type="component" value="Unassembled WGS sequence"/>
</dbReference>
<dbReference type="Gene3D" id="3.30.730.10">
    <property type="entry name" value="AP2/ERF domain"/>
    <property type="match status" value="1"/>
</dbReference>
<dbReference type="AlphaFoldDB" id="A0AAN7M036"/>
<evidence type="ECO:0000256" key="2">
    <source>
        <dbReference type="ARBA" id="ARBA00022745"/>
    </source>
</evidence>
<evidence type="ECO:0000256" key="3">
    <source>
        <dbReference type="ARBA" id="ARBA00023015"/>
    </source>
</evidence>
<keyword evidence="4" id="KW-0238">DNA-binding</keyword>
<keyword evidence="3" id="KW-0805">Transcription regulation</keyword>
<dbReference type="GO" id="GO:0005634">
    <property type="term" value="C:nucleus"/>
    <property type="evidence" value="ECO:0007669"/>
    <property type="project" value="UniProtKB-SubCell"/>
</dbReference>
<dbReference type="PANTHER" id="PTHR31657">
    <property type="entry name" value="ETHYLENE-RESPONSIVE TRANSCRIPTION FACTOR ERF061"/>
    <property type="match status" value="1"/>
</dbReference>
<accession>A0AAN7M036</accession>
<evidence type="ECO:0000256" key="6">
    <source>
        <dbReference type="ARBA" id="ARBA00023163"/>
    </source>
</evidence>
<name>A0AAN7M036_TRANT</name>
<keyword evidence="6" id="KW-0804">Transcription</keyword>
<evidence type="ECO:0000256" key="5">
    <source>
        <dbReference type="ARBA" id="ARBA00023159"/>
    </source>
</evidence>
<feature type="compositionally biased region" description="Basic and acidic residues" evidence="9">
    <location>
        <begin position="366"/>
        <end position="375"/>
    </location>
</feature>
<feature type="compositionally biased region" description="Basic and acidic residues" evidence="9">
    <location>
        <begin position="294"/>
        <end position="303"/>
    </location>
</feature>
<dbReference type="Pfam" id="PF00847">
    <property type="entry name" value="AP2"/>
    <property type="match status" value="1"/>
</dbReference>
<dbReference type="PRINTS" id="PR00367">
    <property type="entry name" value="ETHRSPELEMNT"/>
</dbReference>
<feature type="domain" description="AP2/ERF" evidence="10">
    <location>
        <begin position="202"/>
        <end position="259"/>
    </location>
</feature>
<keyword evidence="7" id="KW-0539">Nucleus</keyword>
<evidence type="ECO:0000313" key="11">
    <source>
        <dbReference type="EMBL" id="KAK4789383.1"/>
    </source>
</evidence>
<dbReference type="SMART" id="SM00380">
    <property type="entry name" value="AP2"/>
    <property type="match status" value="1"/>
</dbReference>
<feature type="compositionally biased region" description="Gly residues" evidence="9">
    <location>
        <begin position="309"/>
        <end position="319"/>
    </location>
</feature>
<comment type="subcellular location">
    <subcellularLocation>
        <location evidence="1">Nucleus</location>
    </subcellularLocation>
</comment>
<dbReference type="InterPro" id="IPR036955">
    <property type="entry name" value="AP2/ERF_dom_sf"/>
</dbReference>
<dbReference type="GO" id="GO:0000976">
    <property type="term" value="F:transcription cis-regulatory region binding"/>
    <property type="evidence" value="ECO:0007669"/>
    <property type="project" value="UniProtKB-ARBA"/>
</dbReference>
<evidence type="ECO:0000259" key="10">
    <source>
        <dbReference type="PROSITE" id="PS51032"/>
    </source>
</evidence>
<comment type="similarity">
    <text evidence="8">Belongs to the AP2/ERF transcription factor family. ERF subfamily.</text>
</comment>
<feature type="region of interest" description="Disordered" evidence="9">
    <location>
        <begin position="269"/>
        <end position="322"/>
    </location>
</feature>
<dbReference type="PROSITE" id="PS51032">
    <property type="entry name" value="AP2_ERF"/>
    <property type="match status" value="1"/>
</dbReference>
<dbReference type="GO" id="GO:0009873">
    <property type="term" value="P:ethylene-activated signaling pathway"/>
    <property type="evidence" value="ECO:0007669"/>
    <property type="project" value="UniProtKB-KW"/>
</dbReference>
<evidence type="ECO:0000256" key="7">
    <source>
        <dbReference type="ARBA" id="ARBA00023242"/>
    </source>
</evidence>
<dbReference type="InterPro" id="IPR001471">
    <property type="entry name" value="AP2/ERF_dom"/>
</dbReference>
<dbReference type="EMBL" id="JAXQNO010000011">
    <property type="protein sequence ID" value="KAK4789383.1"/>
    <property type="molecule type" value="Genomic_DNA"/>
</dbReference>
<evidence type="ECO:0000256" key="9">
    <source>
        <dbReference type="SAM" id="MobiDB-lite"/>
    </source>
</evidence>
<dbReference type="PANTHER" id="PTHR31657:SF19">
    <property type="entry name" value="ETHYLENE-RESPONSIVE TRANSCRIPTION FACTOR ERF053"/>
    <property type="match status" value="1"/>
</dbReference>
<protein>
    <recommendedName>
        <fullName evidence="10">AP2/ERF domain-containing protein</fullName>
    </recommendedName>
</protein>
<keyword evidence="2" id="KW-0936">Ethylene signaling pathway</keyword>
<sequence length="393" mass="43500">MNADKKGKTPVCIYPGLEEAADQPERIGDSISSSRGKGAELRLEMEERLSQLYFEASILSHMPLTKIHTPERAPNLQHSSPTLSNVLSSPHLRSMFPFVSASPSLLFRQQQKQQDPQQQQMISFTPQQWSLNNSQSPLFGQGPSSPQQHHQLLSYWSNALNLCPRGRTATPASASAVTGRLGHRVLMTRFMPYMDPGHTRKLYRGVRQRHWGKWVAEIWLPRTRNRLWLGTFDTAEDAALAYDREAFRLRGDSAKLNFPQLFLNRNSQEYSEGTTSAHQGSSPSAPPTPCPEQCPKEKERLGKEVAGGTTPGGGEGGEAGPRPAELVWEEMTEAWCNAISAGWGPGSPVWDDVDTANSLLLQSHLRPRDVSHEAPRSSGEAHMIEESEGSGST</sequence>
<proteinExistence type="inferred from homology"/>
<comment type="caution">
    <text evidence="11">The sequence shown here is derived from an EMBL/GenBank/DDBJ whole genome shotgun (WGS) entry which is preliminary data.</text>
</comment>
<feature type="compositionally biased region" description="Polar residues" evidence="9">
    <location>
        <begin position="269"/>
        <end position="283"/>
    </location>
</feature>
<dbReference type="FunFam" id="3.30.730.10:FF:000001">
    <property type="entry name" value="Ethylene-responsive transcription factor 2"/>
    <property type="match status" value="1"/>
</dbReference>
<keyword evidence="5" id="KW-0010">Activator</keyword>
<keyword evidence="12" id="KW-1185">Reference proteome</keyword>
<evidence type="ECO:0000256" key="1">
    <source>
        <dbReference type="ARBA" id="ARBA00004123"/>
    </source>
</evidence>
<dbReference type="GO" id="GO:0003700">
    <property type="term" value="F:DNA-binding transcription factor activity"/>
    <property type="evidence" value="ECO:0007669"/>
    <property type="project" value="InterPro"/>
</dbReference>
<dbReference type="InterPro" id="IPR051758">
    <property type="entry name" value="ERF/AP2-like"/>
</dbReference>
<organism evidence="11 12">
    <name type="scientific">Trapa natans</name>
    <name type="common">Water chestnut</name>
    <dbReference type="NCBI Taxonomy" id="22666"/>
    <lineage>
        <taxon>Eukaryota</taxon>
        <taxon>Viridiplantae</taxon>
        <taxon>Streptophyta</taxon>
        <taxon>Embryophyta</taxon>
        <taxon>Tracheophyta</taxon>
        <taxon>Spermatophyta</taxon>
        <taxon>Magnoliopsida</taxon>
        <taxon>eudicotyledons</taxon>
        <taxon>Gunneridae</taxon>
        <taxon>Pentapetalae</taxon>
        <taxon>rosids</taxon>
        <taxon>malvids</taxon>
        <taxon>Myrtales</taxon>
        <taxon>Lythraceae</taxon>
        <taxon>Trapa</taxon>
    </lineage>
</organism>
<dbReference type="InterPro" id="IPR016177">
    <property type="entry name" value="DNA-bd_dom_sf"/>
</dbReference>
<gene>
    <name evidence="11" type="ORF">SAY86_020702</name>
</gene>
<reference evidence="11 12" key="1">
    <citation type="journal article" date="2023" name="Hortic Res">
        <title>Pangenome of water caltrop reveals structural variations and asymmetric subgenome divergence after allopolyploidization.</title>
        <authorList>
            <person name="Zhang X."/>
            <person name="Chen Y."/>
            <person name="Wang L."/>
            <person name="Yuan Y."/>
            <person name="Fang M."/>
            <person name="Shi L."/>
            <person name="Lu R."/>
            <person name="Comes H.P."/>
            <person name="Ma Y."/>
            <person name="Chen Y."/>
            <person name="Huang G."/>
            <person name="Zhou Y."/>
            <person name="Zheng Z."/>
            <person name="Qiu Y."/>
        </authorList>
    </citation>
    <scope>NUCLEOTIDE SEQUENCE [LARGE SCALE GENOMIC DNA]</scope>
    <source>
        <strain evidence="11">F231</strain>
    </source>
</reference>
<dbReference type="CDD" id="cd00018">
    <property type="entry name" value="AP2"/>
    <property type="match status" value="1"/>
</dbReference>
<evidence type="ECO:0000256" key="4">
    <source>
        <dbReference type="ARBA" id="ARBA00023125"/>
    </source>
</evidence>
<evidence type="ECO:0000313" key="12">
    <source>
        <dbReference type="Proteomes" id="UP001346149"/>
    </source>
</evidence>
<evidence type="ECO:0000256" key="8">
    <source>
        <dbReference type="ARBA" id="ARBA00024343"/>
    </source>
</evidence>
<feature type="region of interest" description="Disordered" evidence="9">
    <location>
        <begin position="365"/>
        <end position="393"/>
    </location>
</feature>